<evidence type="ECO:0000313" key="2">
    <source>
        <dbReference type="EMBL" id="KAF5378824.1"/>
    </source>
</evidence>
<sequence length="363" mass="40988">MEDNQSQYECIGRVHGISVPTLSEESVKALEAKLESRATKTRSTGDTRKDGGLDIISSTLLRTNHQCNSTQVCSVKMMIAQKTDNIEAIDYDILSIQFKINELINSIKALKDSRLQEKKEISFYKYILSPIRLLPHELLTRIFKYTVTVFRPSHRSESPLTLAHVCSSWRDTVFGCSYFWNQLELFVPPHTKASLGFNERVASWYGHSSSSQRLRLSVRIEGTPEDRDVHADLSQSIAAFSSRLGKLSLNFMSENYDALAPFLCLPPDSLPALEALCLLTPADDGLNDTHVLPPPYKCLRCRPMPPHPLPLYPPLSPRPHKPPPPLDTAHPPRNRRRDQPRPVHPPPLPGRTPSALRTLRKHL</sequence>
<dbReference type="Proteomes" id="UP000565441">
    <property type="component" value="Unassembled WGS sequence"/>
</dbReference>
<evidence type="ECO:0000256" key="1">
    <source>
        <dbReference type="SAM" id="MobiDB-lite"/>
    </source>
</evidence>
<comment type="caution">
    <text evidence="2">The sequence shown here is derived from an EMBL/GenBank/DDBJ whole genome shotgun (WGS) entry which is preliminary data.</text>
</comment>
<name>A0A8H5H8W0_9AGAR</name>
<accession>A0A8H5H8W0</accession>
<evidence type="ECO:0000313" key="3">
    <source>
        <dbReference type="Proteomes" id="UP000565441"/>
    </source>
</evidence>
<keyword evidence="3" id="KW-1185">Reference proteome</keyword>
<feature type="compositionally biased region" description="Pro residues" evidence="1">
    <location>
        <begin position="310"/>
        <end position="326"/>
    </location>
</feature>
<gene>
    <name evidence="2" type="ORF">D9615_006840</name>
</gene>
<evidence type="ECO:0008006" key="4">
    <source>
        <dbReference type="Google" id="ProtNLM"/>
    </source>
</evidence>
<dbReference type="AlphaFoldDB" id="A0A8H5H8W0"/>
<organism evidence="2 3">
    <name type="scientific">Tricholomella constricta</name>
    <dbReference type="NCBI Taxonomy" id="117010"/>
    <lineage>
        <taxon>Eukaryota</taxon>
        <taxon>Fungi</taxon>
        <taxon>Dikarya</taxon>
        <taxon>Basidiomycota</taxon>
        <taxon>Agaricomycotina</taxon>
        <taxon>Agaricomycetes</taxon>
        <taxon>Agaricomycetidae</taxon>
        <taxon>Agaricales</taxon>
        <taxon>Tricholomatineae</taxon>
        <taxon>Lyophyllaceae</taxon>
        <taxon>Tricholomella</taxon>
    </lineage>
</organism>
<proteinExistence type="predicted"/>
<protein>
    <recommendedName>
        <fullName evidence="4">F-box domain-containing protein</fullName>
    </recommendedName>
</protein>
<reference evidence="2 3" key="1">
    <citation type="journal article" date="2020" name="ISME J.">
        <title>Uncovering the hidden diversity of litter-decomposition mechanisms in mushroom-forming fungi.</title>
        <authorList>
            <person name="Floudas D."/>
            <person name="Bentzer J."/>
            <person name="Ahren D."/>
            <person name="Johansson T."/>
            <person name="Persson P."/>
            <person name="Tunlid A."/>
        </authorList>
    </citation>
    <scope>NUCLEOTIDE SEQUENCE [LARGE SCALE GENOMIC DNA]</scope>
    <source>
        <strain evidence="2 3">CBS 661.87</strain>
    </source>
</reference>
<dbReference type="Gene3D" id="1.20.1280.50">
    <property type="match status" value="1"/>
</dbReference>
<dbReference type="EMBL" id="JAACJP010000018">
    <property type="protein sequence ID" value="KAF5378824.1"/>
    <property type="molecule type" value="Genomic_DNA"/>
</dbReference>
<dbReference type="OrthoDB" id="3061285at2759"/>
<feature type="region of interest" description="Disordered" evidence="1">
    <location>
        <begin position="310"/>
        <end position="363"/>
    </location>
</feature>